<gene>
    <name evidence="2" type="ORF">Tci_327164</name>
</gene>
<proteinExistence type="predicted"/>
<protein>
    <submittedName>
        <fullName evidence="2">Uncharacterized protein</fullName>
    </submittedName>
</protein>
<comment type="caution">
    <text evidence="2">The sequence shown here is derived from an EMBL/GenBank/DDBJ whole genome shotgun (WGS) entry which is preliminary data.</text>
</comment>
<reference evidence="2" key="1">
    <citation type="journal article" date="2019" name="Sci. Rep.">
        <title>Draft genome of Tanacetum cinerariifolium, the natural source of mosquito coil.</title>
        <authorList>
            <person name="Yamashiro T."/>
            <person name="Shiraishi A."/>
            <person name="Satake H."/>
            <person name="Nakayama K."/>
        </authorList>
    </citation>
    <scope>NUCLEOTIDE SEQUENCE</scope>
</reference>
<dbReference type="AlphaFoldDB" id="A0A699H5A8"/>
<evidence type="ECO:0000256" key="1">
    <source>
        <dbReference type="SAM" id="MobiDB-lite"/>
    </source>
</evidence>
<evidence type="ECO:0000313" key="2">
    <source>
        <dbReference type="EMBL" id="GEX55189.1"/>
    </source>
</evidence>
<accession>A0A699H5A8</accession>
<organism evidence="2">
    <name type="scientific">Tanacetum cinerariifolium</name>
    <name type="common">Dalmatian daisy</name>
    <name type="synonym">Chrysanthemum cinerariifolium</name>
    <dbReference type="NCBI Taxonomy" id="118510"/>
    <lineage>
        <taxon>Eukaryota</taxon>
        <taxon>Viridiplantae</taxon>
        <taxon>Streptophyta</taxon>
        <taxon>Embryophyta</taxon>
        <taxon>Tracheophyta</taxon>
        <taxon>Spermatophyta</taxon>
        <taxon>Magnoliopsida</taxon>
        <taxon>eudicotyledons</taxon>
        <taxon>Gunneridae</taxon>
        <taxon>Pentapetalae</taxon>
        <taxon>asterids</taxon>
        <taxon>campanulids</taxon>
        <taxon>Asterales</taxon>
        <taxon>Asteraceae</taxon>
        <taxon>Asteroideae</taxon>
        <taxon>Anthemideae</taxon>
        <taxon>Anthemidinae</taxon>
        <taxon>Tanacetum</taxon>
    </lineage>
</organism>
<name>A0A699H5A8_TANCI</name>
<dbReference type="EMBL" id="BKCJ010115131">
    <property type="protein sequence ID" value="GEX55189.1"/>
    <property type="molecule type" value="Genomic_DNA"/>
</dbReference>
<feature type="region of interest" description="Disordered" evidence="1">
    <location>
        <begin position="199"/>
        <end position="220"/>
    </location>
</feature>
<sequence>MPNPEDISDPTTAMNMALVLMNKEFKINYSTPTNNNQRILSNPRNRQIAQPGMSMGQDRQIQMVSSNGRNQFRQYDGQNAGNQMSHPQIRSCQNRDIAVADTILNKRSEGMAEQKERVSRQCVEYITMELVDIVKSRVGYSGSGVGRRGQRQDDDHLYDLNQNLDKLMSMIESNKEENQRAPKTEVSRLTEQLNMEETYEPQGITVLDFDDEDDDKEKNKELPLHSTNTMEFSAFGSCKDKEDAYNHNNSFEDLISPIKEHDKESVPSIFREGVMKANTTPYLPTLKEPIIDDIRSKEDEEFLALSLYKDNCSNLLEEVKVTHTNQTPPQMPQVLTNKVGMDDLSYTKFKARTKEELAFLNLKMSNISMVQLSSFAKMHDSFPREFHRSESQTPCPYYEGSHLLRSFSQRLLLLPYDFMVVGKEIIDEYDHELIQVRFAHLIHEVYEYLWCVGQTKWNDLKLEMSITGPKCGLAISFSQTLIGSTALAFSTRLVYKAIMPKVKHPILSQFVIRLESVPIIFSSASSVVYLVSKADATMSLGRLNSKSVMLLSARFYVLAIIMSFTLMPCPLEVSSAQESNHLHDSNSLKGDQAMHNLGTNNEMLFSSN</sequence>